<dbReference type="Proteomes" id="UP000515806">
    <property type="component" value="Chromosome"/>
</dbReference>
<accession>A0A7G9QKV3</accession>
<protein>
    <submittedName>
        <fullName evidence="2">Uncharacterized protein</fullName>
    </submittedName>
</protein>
<name>A0A7G9QKV3_9SPHI</name>
<evidence type="ECO:0000313" key="3">
    <source>
        <dbReference type="Proteomes" id="UP000515806"/>
    </source>
</evidence>
<keyword evidence="3" id="KW-1185">Reference proteome</keyword>
<sequence length="118" mass="14208">MKNSENKKRKVRNTIILLLCFIAISNTSPVQFFTLDGYHYRNADSSFSYTEYPGKGLDFETGQTRWERFKKLNRQNPNKTLYRTFRINPLKFWEWWQFIAHNGRYRLPYITSAETAQP</sequence>
<keyword evidence="1" id="KW-0732">Signal</keyword>
<gene>
    <name evidence="2" type="ORF">H9L23_07825</name>
</gene>
<proteinExistence type="predicted"/>
<organism evidence="2 3">
    <name type="scientific">Pedobacter roseus</name>
    <dbReference type="NCBI Taxonomy" id="336820"/>
    <lineage>
        <taxon>Bacteria</taxon>
        <taxon>Pseudomonadati</taxon>
        <taxon>Bacteroidota</taxon>
        <taxon>Sphingobacteriia</taxon>
        <taxon>Sphingobacteriales</taxon>
        <taxon>Sphingobacteriaceae</taxon>
        <taxon>Pedobacter</taxon>
    </lineage>
</organism>
<reference evidence="2 3" key="1">
    <citation type="submission" date="2020-08" db="EMBL/GenBank/DDBJ databases">
        <title>Genome sequence of Pedobacter roseus KACC 11594T.</title>
        <authorList>
            <person name="Hyun D.-W."/>
            <person name="Bae J.-W."/>
        </authorList>
    </citation>
    <scope>NUCLEOTIDE SEQUENCE [LARGE SCALE GENOMIC DNA]</scope>
    <source>
        <strain evidence="2 3">KACC 11594</strain>
    </source>
</reference>
<feature type="chain" id="PRO_5028805811" evidence="1">
    <location>
        <begin position="33"/>
        <end position="118"/>
    </location>
</feature>
<dbReference type="RefSeq" id="WP_187594433.1">
    <property type="nucleotide sequence ID" value="NZ_CP060723.1"/>
</dbReference>
<dbReference type="AlphaFoldDB" id="A0A7G9QKV3"/>
<dbReference type="EMBL" id="CP060723">
    <property type="protein sequence ID" value="QNN43978.1"/>
    <property type="molecule type" value="Genomic_DNA"/>
</dbReference>
<dbReference type="KEGG" id="proe:H9L23_07825"/>
<feature type="signal peptide" evidence="1">
    <location>
        <begin position="1"/>
        <end position="32"/>
    </location>
</feature>
<evidence type="ECO:0000313" key="2">
    <source>
        <dbReference type="EMBL" id="QNN43978.1"/>
    </source>
</evidence>
<evidence type="ECO:0000256" key="1">
    <source>
        <dbReference type="SAM" id="SignalP"/>
    </source>
</evidence>